<feature type="transmembrane region" description="Helical" evidence="2">
    <location>
        <begin position="134"/>
        <end position="153"/>
    </location>
</feature>
<gene>
    <name evidence="3" type="ORF">ACFQRI_11880</name>
</gene>
<evidence type="ECO:0000313" key="4">
    <source>
        <dbReference type="Proteomes" id="UP001596504"/>
    </source>
</evidence>
<evidence type="ECO:0000313" key="3">
    <source>
        <dbReference type="EMBL" id="MFC7342108.1"/>
    </source>
</evidence>
<accession>A0ABW2LIB5</accession>
<comment type="caution">
    <text evidence="3">The sequence shown here is derived from an EMBL/GenBank/DDBJ whole genome shotgun (WGS) entry which is preliminary data.</text>
</comment>
<name>A0ABW2LIB5_9PSEU</name>
<dbReference type="EMBL" id="JBHTCJ010000005">
    <property type="protein sequence ID" value="MFC7342108.1"/>
    <property type="molecule type" value="Genomic_DNA"/>
</dbReference>
<evidence type="ECO:0000256" key="2">
    <source>
        <dbReference type="SAM" id="Phobius"/>
    </source>
</evidence>
<feature type="transmembrane region" description="Helical" evidence="2">
    <location>
        <begin position="102"/>
        <end position="122"/>
    </location>
</feature>
<protein>
    <recommendedName>
        <fullName evidence="5">DUF2637 domain-containing protein</fullName>
    </recommendedName>
</protein>
<feature type="transmembrane region" description="Helical" evidence="2">
    <location>
        <begin position="165"/>
        <end position="185"/>
    </location>
</feature>
<keyword evidence="2" id="KW-1133">Transmembrane helix</keyword>
<evidence type="ECO:0008006" key="5">
    <source>
        <dbReference type="Google" id="ProtNLM"/>
    </source>
</evidence>
<feature type="region of interest" description="Disordered" evidence="1">
    <location>
        <begin position="203"/>
        <end position="243"/>
    </location>
</feature>
<feature type="region of interest" description="Disordered" evidence="1">
    <location>
        <begin position="1"/>
        <end position="26"/>
    </location>
</feature>
<keyword evidence="4" id="KW-1185">Reference proteome</keyword>
<dbReference type="Proteomes" id="UP001596504">
    <property type="component" value="Unassembled WGS sequence"/>
</dbReference>
<reference evidence="4" key="1">
    <citation type="journal article" date="2019" name="Int. J. Syst. Evol. Microbiol.">
        <title>The Global Catalogue of Microorganisms (GCM) 10K type strain sequencing project: providing services to taxonomists for standard genome sequencing and annotation.</title>
        <authorList>
            <consortium name="The Broad Institute Genomics Platform"/>
            <consortium name="The Broad Institute Genome Sequencing Center for Infectious Disease"/>
            <person name="Wu L."/>
            <person name="Ma J."/>
        </authorList>
    </citation>
    <scope>NUCLEOTIDE SEQUENCE [LARGE SCALE GENOMIC DNA]</scope>
    <source>
        <strain evidence="4">WLHS5</strain>
    </source>
</reference>
<feature type="compositionally biased region" description="Basic and acidic residues" evidence="1">
    <location>
        <begin position="9"/>
        <end position="26"/>
    </location>
</feature>
<feature type="compositionally biased region" description="Pro residues" evidence="1">
    <location>
        <begin position="204"/>
        <end position="221"/>
    </location>
</feature>
<keyword evidence="2" id="KW-0472">Membrane</keyword>
<dbReference type="RefSeq" id="WP_380667658.1">
    <property type="nucleotide sequence ID" value="NZ_JBHTCJ010000005.1"/>
</dbReference>
<evidence type="ECO:0000256" key="1">
    <source>
        <dbReference type="SAM" id="MobiDB-lite"/>
    </source>
</evidence>
<feature type="transmembrane region" description="Helical" evidence="2">
    <location>
        <begin position="61"/>
        <end position="82"/>
    </location>
</feature>
<proteinExistence type="predicted"/>
<sequence length="312" mass="33572">MSEPNEPDQPERDEGKADKGQTRRVRKLGDRISEARHLRGLVRDPDLQAVEMERSGRRTLVGLWFFLALGLVFTTAGVQRFLAGKTTMADPLWWAAWTVEPMFAGLLIVLLNFEAVILSHGIEPDHDWWSRLKHVLLASTMAMNVIPQVMPLVSSSWGEFNPGSAAVHAIIPVIVYGIAEVIPVIQARQRAVILAAYEAADATAPPPAEPAPPAPPKPPEPVAGTAPPKPSESAAGTATREQRTAEIPKAISKGPKLPPPMAQAVQSAFARAQQEGREFTAGDVNAVIKVAPDLAEQIVASYTQPTNGHALA</sequence>
<organism evidence="3 4">
    <name type="scientific">Saccharopolyspora griseoalba</name>
    <dbReference type="NCBI Taxonomy" id="1431848"/>
    <lineage>
        <taxon>Bacteria</taxon>
        <taxon>Bacillati</taxon>
        <taxon>Actinomycetota</taxon>
        <taxon>Actinomycetes</taxon>
        <taxon>Pseudonocardiales</taxon>
        <taxon>Pseudonocardiaceae</taxon>
        <taxon>Saccharopolyspora</taxon>
    </lineage>
</organism>
<keyword evidence="2" id="KW-0812">Transmembrane</keyword>